<keyword evidence="1" id="KW-0812">Transmembrane</keyword>
<evidence type="ECO:0000256" key="1">
    <source>
        <dbReference type="SAM" id="Phobius"/>
    </source>
</evidence>
<keyword evidence="1" id="KW-0472">Membrane</keyword>
<accession>A0A1W1BXZ0</accession>
<proteinExistence type="predicted"/>
<sequence length="127" mass="14892">MKSFNKYLPIALFIGFLIFGLSAFLESKPSSKNARVYKAVQRYSPYYLDKRFGGLQIMSKEDPAFKEKPNNMTLFKEFERLEREWGKKHLKIKNHILVISDNNGTQLSTLELHTKEENAFAHHYYGI</sequence>
<dbReference type="EMBL" id="FPHD01000048">
    <property type="protein sequence ID" value="SFV58331.1"/>
    <property type="molecule type" value="Genomic_DNA"/>
</dbReference>
<gene>
    <name evidence="2" type="ORF">MNB_SV-8-1287</name>
</gene>
<reference evidence="2" key="1">
    <citation type="submission" date="2016-10" db="EMBL/GenBank/DDBJ databases">
        <authorList>
            <person name="de Groot N.N."/>
        </authorList>
    </citation>
    <scope>NUCLEOTIDE SEQUENCE</scope>
</reference>
<keyword evidence="1" id="KW-1133">Transmembrane helix</keyword>
<protein>
    <submittedName>
        <fullName evidence="2">Uncharacterized protein</fullName>
    </submittedName>
</protein>
<dbReference type="AlphaFoldDB" id="A0A1W1BXZ0"/>
<organism evidence="2">
    <name type="scientific">hydrothermal vent metagenome</name>
    <dbReference type="NCBI Taxonomy" id="652676"/>
    <lineage>
        <taxon>unclassified sequences</taxon>
        <taxon>metagenomes</taxon>
        <taxon>ecological metagenomes</taxon>
    </lineage>
</organism>
<feature type="transmembrane region" description="Helical" evidence="1">
    <location>
        <begin position="6"/>
        <end position="25"/>
    </location>
</feature>
<name>A0A1W1BXZ0_9ZZZZ</name>
<evidence type="ECO:0000313" key="2">
    <source>
        <dbReference type="EMBL" id="SFV58331.1"/>
    </source>
</evidence>